<dbReference type="InterPro" id="IPR019595">
    <property type="entry name" value="DUF2470"/>
</dbReference>
<keyword evidence="1" id="KW-0812">Transmembrane</keyword>
<keyword evidence="1" id="KW-0472">Membrane</keyword>
<dbReference type="InterPro" id="IPR037119">
    <property type="entry name" value="Haem_oxidase_HugZ-like_sf"/>
</dbReference>
<dbReference type="Proteomes" id="UP000836788">
    <property type="component" value="Chromosome 1"/>
</dbReference>
<evidence type="ECO:0000259" key="2">
    <source>
        <dbReference type="Pfam" id="PF10615"/>
    </source>
</evidence>
<gene>
    <name evidence="3" type="ORF">PTTT1_LOCUS3524</name>
</gene>
<feature type="domain" description="DUF2470" evidence="2">
    <location>
        <begin position="19"/>
        <end position="100"/>
    </location>
</feature>
<feature type="transmembrane region" description="Helical" evidence="1">
    <location>
        <begin position="117"/>
        <end position="137"/>
    </location>
</feature>
<reference evidence="3" key="1">
    <citation type="submission" date="2022-02" db="EMBL/GenBank/DDBJ databases">
        <authorList>
            <person name="Giguere J D."/>
        </authorList>
    </citation>
    <scope>NUCLEOTIDE SEQUENCE</scope>
    <source>
        <strain evidence="3">CCAP 1055/1</strain>
    </source>
</reference>
<dbReference type="Pfam" id="PF10615">
    <property type="entry name" value="DUF2470"/>
    <property type="match status" value="1"/>
</dbReference>
<dbReference type="AlphaFoldDB" id="A0A8J9TDG4"/>
<proteinExistence type="predicted"/>
<name>A0A8J9TDG4_PHATR</name>
<dbReference type="InterPro" id="IPR028110">
    <property type="entry name" value="TMEM254"/>
</dbReference>
<dbReference type="Pfam" id="PF14934">
    <property type="entry name" value="TMEM254"/>
    <property type="match status" value="1"/>
</dbReference>
<dbReference type="EMBL" id="OU594942">
    <property type="protein sequence ID" value="CAG9277344.1"/>
    <property type="molecule type" value="Genomic_DNA"/>
</dbReference>
<evidence type="ECO:0000313" key="3">
    <source>
        <dbReference type="EMBL" id="CAG9277344.1"/>
    </source>
</evidence>
<dbReference type="OMA" id="HASTCHA"/>
<dbReference type="Gene3D" id="3.20.180.10">
    <property type="entry name" value="PNP-oxidase-like"/>
    <property type="match status" value="1"/>
</dbReference>
<sequence>MAKSSGEIGSEEAISPEASKRICDHMNDDHMVSVYAMAKELIEYKRDWKLTGAKLKRVTAYGCEIQAITCSGELCEMLPVVYPFRPALKTAAQSRKQLVKIHQKVCSPKLEWLLDPLPLGVIGISIFLAYGTLILGIPELKASIENDESMNSMICSLFGSPHIFSQMVKAAFWFTVVIHSAEADYAIYKCRTTLKLDWITSMFWFATTCLVGYPVLGHLIQLIQIHDKSKAAQKAKLK</sequence>
<feature type="transmembrane region" description="Helical" evidence="1">
    <location>
        <begin position="198"/>
        <end position="220"/>
    </location>
</feature>
<feature type="transmembrane region" description="Helical" evidence="1">
    <location>
        <begin position="157"/>
        <end position="178"/>
    </location>
</feature>
<keyword evidence="1" id="KW-1133">Transmembrane helix</keyword>
<evidence type="ECO:0000256" key="1">
    <source>
        <dbReference type="SAM" id="Phobius"/>
    </source>
</evidence>
<protein>
    <recommendedName>
        <fullName evidence="2">DUF2470 domain-containing protein</fullName>
    </recommendedName>
</protein>
<accession>A0A8J9TDG4</accession>
<organism evidence="3">
    <name type="scientific">Phaeodactylum tricornutum</name>
    <name type="common">Diatom</name>
    <dbReference type="NCBI Taxonomy" id="2850"/>
    <lineage>
        <taxon>Eukaryota</taxon>
        <taxon>Sar</taxon>
        <taxon>Stramenopiles</taxon>
        <taxon>Ochrophyta</taxon>
        <taxon>Bacillariophyta</taxon>
        <taxon>Bacillariophyceae</taxon>
        <taxon>Bacillariophycidae</taxon>
        <taxon>Naviculales</taxon>
        <taxon>Phaeodactylaceae</taxon>
        <taxon>Phaeodactylum</taxon>
    </lineage>
</organism>